<reference evidence="2 3" key="1">
    <citation type="journal article" date="2014" name="PLoS Genet.">
        <title>The Genome of Spironucleus salmonicida Highlights a Fish Pathogen Adapted to Fluctuating Environments.</title>
        <authorList>
            <person name="Xu F."/>
            <person name="Jerlstrom-Hultqvist J."/>
            <person name="Einarsson E."/>
            <person name="Astvaldsson A."/>
            <person name="Svard S.G."/>
            <person name="Andersson J.O."/>
        </authorList>
    </citation>
    <scope>NUCLEOTIDE SEQUENCE</scope>
    <source>
        <strain evidence="3">ATCC 50377</strain>
    </source>
</reference>
<sequence>MEFSDDFVSLLNDIKHDKPLALDYLFDPDIQNSPDSESFEDFVNALRNPPQIDSPSLLKHEIDILSNFHEQNLPLRESSITEHISSPKYESLKANHFSTVLKLNKPVKLDQPSISEINISLQPAQPSQIVYKPQKPAQNLILKRFLAQSELYQNANLPTVQFSNSLIKSNFLKLQKFAAQIFILNKKIDPKSTIFGDILKKEMGRQNEFQIEIQNRIGAEIDCKKCATIIIDIGNQVFGKNGEKWTERKRKTFQIDNIVQQFIKKESIKEWKQEIKVKPDLKIDGVKKLDSEIQKLQKEIEQIEIEHQKQLSKRSQSKEKLVKKNYNSMKMSIAPDKFYFSDVEISARRVRFSEEVEIISQ</sequence>
<evidence type="ECO:0000256" key="1">
    <source>
        <dbReference type="SAM" id="Coils"/>
    </source>
</evidence>
<feature type="coiled-coil region" evidence="1">
    <location>
        <begin position="286"/>
        <end position="313"/>
    </location>
</feature>
<evidence type="ECO:0000313" key="3">
    <source>
        <dbReference type="EMBL" id="KAH0573891.1"/>
    </source>
</evidence>
<gene>
    <name evidence="2" type="ORF">SS50377_13586</name>
    <name evidence="3" type="ORF">SS50377_23826</name>
</gene>
<protein>
    <submittedName>
        <fullName evidence="2">Uncharacterized protein</fullName>
    </submittedName>
</protein>
<dbReference type="AlphaFoldDB" id="V6LPH3"/>
<keyword evidence="1" id="KW-0175">Coiled coil</keyword>
<dbReference type="EMBL" id="AUWU02000004">
    <property type="protein sequence ID" value="KAH0573891.1"/>
    <property type="molecule type" value="Genomic_DNA"/>
</dbReference>
<reference evidence="3" key="2">
    <citation type="submission" date="2020-12" db="EMBL/GenBank/DDBJ databases">
        <title>New Spironucleus salmonicida genome in near-complete chromosomes.</title>
        <authorList>
            <person name="Xu F."/>
            <person name="Kurt Z."/>
            <person name="Jimenez-Gonzalez A."/>
            <person name="Astvaldsson A."/>
            <person name="Andersson J.O."/>
            <person name="Svard S.G."/>
        </authorList>
    </citation>
    <scope>NUCLEOTIDE SEQUENCE</scope>
    <source>
        <strain evidence="3">ATCC 50377</strain>
    </source>
</reference>
<accession>V6LPH3</accession>
<keyword evidence="4" id="KW-1185">Reference proteome</keyword>
<proteinExistence type="predicted"/>
<organism evidence="2">
    <name type="scientific">Spironucleus salmonicida</name>
    <dbReference type="NCBI Taxonomy" id="348837"/>
    <lineage>
        <taxon>Eukaryota</taxon>
        <taxon>Metamonada</taxon>
        <taxon>Diplomonadida</taxon>
        <taxon>Hexamitidae</taxon>
        <taxon>Hexamitinae</taxon>
        <taxon>Spironucleus</taxon>
    </lineage>
</organism>
<name>V6LPH3_9EUKA</name>
<evidence type="ECO:0000313" key="2">
    <source>
        <dbReference type="EMBL" id="EST46505.1"/>
    </source>
</evidence>
<dbReference type="EMBL" id="KI546074">
    <property type="protein sequence ID" value="EST46505.1"/>
    <property type="molecule type" value="Genomic_DNA"/>
</dbReference>
<evidence type="ECO:0000313" key="4">
    <source>
        <dbReference type="Proteomes" id="UP000018208"/>
    </source>
</evidence>
<dbReference type="Proteomes" id="UP000018208">
    <property type="component" value="Unassembled WGS sequence"/>
</dbReference>
<dbReference type="VEuPathDB" id="GiardiaDB:SS50377_23826"/>